<evidence type="ECO:0000256" key="2">
    <source>
        <dbReference type="ARBA" id="ARBA00022490"/>
    </source>
</evidence>
<keyword evidence="3 6" id="KW-0378">Hydrolase</keyword>
<comment type="similarity">
    <text evidence="4">Belongs to the Fes family.</text>
</comment>
<sequence length="441" mass="50435">MNNALPLKTLLTYFDLSINSVETENGWRELTQDGTPLIKKQQDGRCIILFLWRDPEGDKNRSTTCSVILHVNAITNHNSWQPTCFSRHNDSDLWFAYLNVQADWRSSYSFIPIKANQLARLNTQQQDRSREAQRRWWLDVVKQQQPDPLNKYPDIASGWGLCSPLHLPDAAQELGWKAWDQGRLDKTDSMQYQTLPWHSVSLDNSRDCTIFSTSTSKAPLVILLDGQKWDENTGTLAVLKHLTSIGKLAAAHYLLIPSLDNQTRWQELSCYQPFWQAIIDQLLPEVQQHLLKRNINITEYLVAGQSLGGLSALYAGAYFPTYFNKVITLSGSFWWPEIERMQDPDAFKLHDQQWDKVVPNNSLADRVLKQQISVSGLHIYQTVGNAEKDLRTYNDMHNQVLQQHGALVTYHKLQGGHDWLSWRSGLINGLVTLLPGALLSS</sequence>
<dbReference type="Proteomes" id="UP001369082">
    <property type="component" value="Unassembled WGS sequence"/>
</dbReference>
<keyword evidence="2" id="KW-0963">Cytoplasm</keyword>
<evidence type="ECO:0000256" key="1">
    <source>
        <dbReference type="ARBA" id="ARBA00004496"/>
    </source>
</evidence>
<dbReference type="Gene3D" id="2.60.40.10">
    <property type="entry name" value="Immunoglobulins"/>
    <property type="match status" value="1"/>
</dbReference>
<dbReference type="InterPro" id="IPR013783">
    <property type="entry name" value="Ig-like_fold"/>
</dbReference>
<feature type="domain" description="Enterochelin esterase N-terminal" evidence="5">
    <location>
        <begin position="49"/>
        <end position="176"/>
    </location>
</feature>
<dbReference type="Pfam" id="PF11806">
    <property type="entry name" value="Enterochelin_N"/>
    <property type="match status" value="1"/>
</dbReference>
<evidence type="ECO:0000259" key="5">
    <source>
        <dbReference type="Pfam" id="PF11806"/>
    </source>
</evidence>
<dbReference type="NCBIfam" id="NF007758">
    <property type="entry name" value="PRK10439.1"/>
    <property type="match status" value="1"/>
</dbReference>
<dbReference type="EC" id="3.1.1.-" evidence="6"/>
<dbReference type="SUPFAM" id="SSF81296">
    <property type="entry name" value="E set domains"/>
    <property type="match status" value="1"/>
</dbReference>
<gene>
    <name evidence="6" type="primary">fes</name>
    <name evidence="6" type="ORF">V6256_12570</name>
</gene>
<dbReference type="GO" id="GO:0016787">
    <property type="term" value="F:hydrolase activity"/>
    <property type="evidence" value="ECO:0007669"/>
    <property type="project" value="UniProtKB-KW"/>
</dbReference>
<dbReference type="InterPro" id="IPR014756">
    <property type="entry name" value="Ig_E-set"/>
</dbReference>
<organism evidence="6 7">
    <name type="scientific">Psychromonas aquatilis</name>
    <dbReference type="NCBI Taxonomy" id="2005072"/>
    <lineage>
        <taxon>Bacteria</taxon>
        <taxon>Pseudomonadati</taxon>
        <taxon>Pseudomonadota</taxon>
        <taxon>Gammaproteobacteria</taxon>
        <taxon>Alteromonadales</taxon>
        <taxon>Psychromonadaceae</taxon>
        <taxon>Psychromonas</taxon>
    </lineage>
</organism>
<dbReference type="PANTHER" id="PTHR48098:SF3">
    <property type="entry name" value="IRON(III) ENTEROBACTIN ESTERASE"/>
    <property type="match status" value="1"/>
</dbReference>
<comment type="caution">
    <text evidence="6">The sequence shown here is derived from an EMBL/GenBank/DDBJ whole genome shotgun (WGS) entry which is preliminary data.</text>
</comment>
<dbReference type="InterPro" id="IPR000801">
    <property type="entry name" value="Esterase-like"/>
</dbReference>
<dbReference type="PANTHER" id="PTHR48098">
    <property type="entry name" value="ENTEROCHELIN ESTERASE-RELATED"/>
    <property type="match status" value="1"/>
</dbReference>
<dbReference type="InterPro" id="IPR050583">
    <property type="entry name" value="Mycobacterial_A85_antigen"/>
</dbReference>
<dbReference type="EMBL" id="JBAKAZ010000056">
    <property type="protein sequence ID" value="MEL0630442.1"/>
    <property type="molecule type" value="Genomic_DNA"/>
</dbReference>
<accession>A0ABU9GT34</accession>
<evidence type="ECO:0000256" key="4">
    <source>
        <dbReference type="ARBA" id="ARBA00024201"/>
    </source>
</evidence>
<dbReference type="InterPro" id="IPR021764">
    <property type="entry name" value="Enterochelin_esterase_N"/>
</dbReference>
<dbReference type="Pfam" id="PF00756">
    <property type="entry name" value="Esterase"/>
    <property type="match status" value="1"/>
</dbReference>
<comment type="subcellular location">
    <subcellularLocation>
        <location evidence="1">Cytoplasm</location>
    </subcellularLocation>
</comment>
<dbReference type="InterPro" id="IPR029058">
    <property type="entry name" value="AB_hydrolase_fold"/>
</dbReference>
<dbReference type="RefSeq" id="WP_341598570.1">
    <property type="nucleotide sequence ID" value="NZ_JBAKAZ010000056.1"/>
</dbReference>
<evidence type="ECO:0000256" key="3">
    <source>
        <dbReference type="ARBA" id="ARBA00022801"/>
    </source>
</evidence>
<dbReference type="Gene3D" id="3.40.50.1820">
    <property type="entry name" value="alpha/beta hydrolase"/>
    <property type="match status" value="1"/>
</dbReference>
<keyword evidence="7" id="KW-1185">Reference proteome</keyword>
<evidence type="ECO:0000313" key="7">
    <source>
        <dbReference type="Proteomes" id="UP001369082"/>
    </source>
</evidence>
<dbReference type="SUPFAM" id="SSF53474">
    <property type="entry name" value="alpha/beta-Hydrolases"/>
    <property type="match status" value="1"/>
</dbReference>
<evidence type="ECO:0000313" key="6">
    <source>
        <dbReference type="EMBL" id="MEL0630442.1"/>
    </source>
</evidence>
<name>A0ABU9GT34_9GAMM</name>
<proteinExistence type="inferred from homology"/>
<protein>
    <submittedName>
        <fullName evidence="6">Enterochelin esterase</fullName>
        <ecNumber evidence="6">3.1.1.-</ecNumber>
    </submittedName>
</protein>
<reference evidence="6 7" key="1">
    <citation type="submission" date="2024-02" db="EMBL/GenBank/DDBJ databases">
        <title>Bacteria isolated from the canopy kelp, Nereocystis luetkeana.</title>
        <authorList>
            <person name="Pfister C.A."/>
            <person name="Younker I.T."/>
            <person name="Light S.H."/>
        </authorList>
    </citation>
    <scope>NUCLEOTIDE SEQUENCE [LARGE SCALE GENOMIC DNA]</scope>
    <source>
        <strain evidence="6 7">TI.1.05</strain>
    </source>
</reference>